<dbReference type="PANTHER" id="PTHR42803">
    <property type="entry name" value="ACYL-COA DEHYDROGENASE"/>
    <property type="match status" value="1"/>
</dbReference>
<comment type="cofactor">
    <cofactor evidence="1 10">
        <name>FAD</name>
        <dbReference type="ChEBI" id="CHEBI:57692"/>
    </cofactor>
</comment>
<dbReference type="FunFam" id="2.40.110.10:FF:000031">
    <property type="entry name" value="Acyl-CoA dehydrogenase, putative"/>
    <property type="match status" value="1"/>
</dbReference>
<comment type="function">
    <text evidence="7">Involved in the assimilation of dimethylsulphoniopropionate (DMSP), an important compound in the fixation of carbon in marine phytoplankton, by mediating the conversion of 3-(methylthio)propanoyl-CoA (MMPA-CoA) to 3-(methylthio)acryloyl-CoA (MTA-CoA).</text>
</comment>
<evidence type="ECO:0000259" key="11">
    <source>
        <dbReference type="Pfam" id="PF00441"/>
    </source>
</evidence>
<keyword evidence="3 10" id="KW-0285">Flavoprotein</keyword>
<comment type="catalytic activity">
    <reaction evidence="6">
        <text>3-(methylsulfanyl)propanoyl-CoA + oxidized [electron-transfer flavoprotein] + H(+) = 3-(methylsulfanyl)acryloyl-CoA + reduced [electron-transfer flavoprotein]</text>
        <dbReference type="Rhea" id="RHEA:52612"/>
        <dbReference type="Rhea" id="RHEA-COMP:10685"/>
        <dbReference type="Rhea" id="RHEA-COMP:10686"/>
        <dbReference type="ChEBI" id="CHEBI:15378"/>
        <dbReference type="ChEBI" id="CHEBI:57692"/>
        <dbReference type="ChEBI" id="CHEBI:58307"/>
        <dbReference type="ChEBI" id="CHEBI:82815"/>
        <dbReference type="ChEBI" id="CHEBI:84994"/>
        <dbReference type="EC" id="1.3.99.41"/>
    </reaction>
    <physiologicalReaction direction="left-to-right" evidence="6">
        <dbReference type="Rhea" id="RHEA:52613"/>
    </physiologicalReaction>
</comment>
<dbReference type="SUPFAM" id="SSF56645">
    <property type="entry name" value="Acyl-CoA dehydrogenase NM domain-like"/>
    <property type="match status" value="1"/>
</dbReference>
<feature type="domain" description="Acetyl-CoA dehydrogenase-like C-terminal" evidence="14">
    <location>
        <begin position="463"/>
        <end position="586"/>
    </location>
</feature>
<dbReference type="PANTHER" id="PTHR42803:SF1">
    <property type="entry name" value="BROAD-SPECIFICITY LINEAR ACYL-COA DEHYDROGENASE FADE5"/>
    <property type="match status" value="1"/>
</dbReference>
<dbReference type="InterPro" id="IPR052166">
    <property type="entry name" value="Diverse_Acyl-CoA_DH"/>
</dbReference>
<dbReference type="InterPro" id="IPR036250">
    <property type="entry name" value="AcylCo_DH-like_C"/>
</dbReference>
<reference evidence="15 16" key="1">
    <citation type="submission" date="2020-08" db="EMBL/GenBank/DDBJ databases">
        <title>Genomic Encyclopedia of Type Strains, Phase IV (KMG-IV): sequencing the most valuable type-strain genomes for metagenomic binning, comparative biology and taxonomic classification.</title>
        <authorList>
            <person name="Goeker M."/>
        </authorList>
    </citation>
    <scope>NUCLEOTIDE SEQUENCE [LARGE SCALE GENOMIC DNA]</scope>
    <source>
        <strain evidence="15 16">DSM 25335</strain>
    </source>
</reference>
<name>A0A7W8HWM5_9CAUL</name>
<keyword evidence="4 10" id="KW-0274">FAD</keyword>
<dbReference type="SUPFAM" id="SSF47203">
    <property type="entry name" value="Acyl-CoA dehydrogenase C-terminal domain-like"/>
    <property type="match status" value="1"/>
</dbReference>
<gene>
    <name evidence="15" type="ORF">HNQ67_000732</name>
</gene>
<evidence type="ECO:0000313" key="15">
    <source>
        <dbReference type="EMBL" id="MBB5291236.1"/>
    </source>
</evidence>
<dbReference type="InterPro" id="IPR009100">
    <property type="entry name" value="AcylCoA_DH/oxidase_NM_dom_sf"/>
</dbReference>
<keyword evidence="16" id="KW-1185">Reference proteome</keyword>
<evidence type="ECO:0000256" key="7">
    <source>
        <dbReference type="ARBA" id="ARBA00058683"/>
    </source>
</evidence>
<evidence type="ECO:0000256" key="10">
    <source>
        <dbReference type="RuleBase" id="RU362125"/>
    </source>
</evidence>
<keyword evidence="5 10" id="KW-0560">Oxidoreductase</keyword>
<evidence type="ECO:0000256" key="4">
    <source>
        <dbReference type="ARBA" id="ARBA00022827"/>
    </source>
</evidence>
<dbReference type="AlphaFoldDB" id="A0A7W8HWM5"/>
<dbReference type="EMBL" id="JACHFZ010000001">
    <property type="protein sequence ID" value="MBB5291236.1"/>
    <property type="molecule type" value="Genomic_DNA"/>
</dbReference>
<feature type="domain" description="Acyl-CoA dehydrogenase/oxidase C-terminal" evidence="11">
    <location>
        <begin position="280"/>
        <end position="445"/>
    </location>
</feature>
<dbReference type="InterPro" id="IPR009075">
    <property type="entry name" value="AcylCo_DH/oxidase_C"/>
</dbReference>
<evidence type="ECO:0000259" key="12">
    <source>
        <dbReference type="Pfam" id="PF02770"/>
    </source>
</evidence>
<accession>A0A7W8HWM5</accession>
<evidence type="ECO:0000256" key="5">
    <source>
        <dbReference type="ARBA" id="ARBA00023002"/>
    </source>
</evidence>
<evidence type="ECO:0000256" key="9">
    <source>
        <dbReference type="ARBA" id="ARBA00069043"/>
    </source>
</evidence>
<evidence type="ECO:0000313" key="16">
    <source>
        <dbReference type="Proteomes" id="UP000566663"/>
    </source>
</evidence>
<evidence type="ECO:0000259" key="14">
    <source>
        <dbReference type="Pfam" id="PF12806"/>
    </source>
</evidence>
<sequence>MTYRAPVRDLIFTLTEVAGLDAVAATGAFPDFDADLTGAVLEAAAQFSEGVLAPLNRVGDQKGSLYANGAVTAAPGFADAYRQFAEGGWTGLSAPTHAGGQQLPKALELAAYETVHAANMAFGLCPMLSLAAIEALEAVGTEAQKTTYLTKLVSGEWTGAMVLTEPQAGSDLGALTATAVPNGDGTYSLTGQKIFVTWGDHDATDNIVHMVLARLPDAPPGPKGISLFLASKYRVKPDGSLGERNAFRPVGVEHKLGIHASPTCVMAYEGATAELVGQPNQGLAHMFVMMNAARLAVGVEGVGIAERAYQQALDYARERRQGRSVWTGEANAPIIDHPDVRRALSVMKAKIAAARALCLSTGVAADLAKHAATDEERRRWKSREDLFTPLAKAWSTDVGCDVASMGVQVHGGMGFIEETGAAQYYRDARIAPIYEGTNGIQAMDLVGRKLGQDGGQAARDLIADMKATLALLPRLYSGKPLERFATAIEAVQDATFWLLDRKAAADGAADVLAGADAYLTLMGDVVGGWMLAKGALAARATLDAGEGDPAWLEGRIALYEVYAANVLGHASSRLAAVGQGGDLLQRMSPDVLAG</sequence>
<comment type="caution">
    <text evidence="15">The sequence shown here is derived from an EMBL/GenBank/DDBJ whole genome shotgun (WGS) entry which is preliminary data.</text>
</comment>
<dbReference type="Gene3D" id="1.10.540.10">
    <property type="entry name" value="Acyl-CoA dehydrogenase/oxidase, N-terminal domain"/>
    <property type="match status" value="1"/>
</dbReference>
<organism evidence="15 16">
    <name type="scientific">Brevundimonas basaltis</name>
    <dbReference type="NCBI Taxonomy" id="472166"/>
    <lineage>
        <taxon>Bacteria</taxon>
        <taxon>Pseudomonadati</taxon>
        <taxon>Pseudomonadota</taxon>
        <taxon>Alphaproteobacteria</taxon>
        <taxon>Caulobacterales</taxon>
        <taxon>Caulobacteraceae</taxon>
        <taxon>Brevundimonas</taxon>
    </lineage>
</organism>
<evidence type="ECO:0000256" key="1">
    <source>
        <dbReference type="ARBA" id="ARBA00001974"/>
    </source>
</evidence>
<feature type="domain" description="Acyl-CoA oxidase/dehydrogenase middle" evidence="12">
    <location>
        <begin position="160"/>
        <end position="264"/>
    </location>
</feature>
<evidence type="ECO:0000256" key="8">
    <source>
        <dbReference type="ARBA" id="ARBA00066694"/>
    </source>
</evidence>
<proteinExistence type="inferred from homology"/>
<dbReference type="RefSeq" id="WP_183252397.1">
    <property type="nucleotide sequence ID" value="NZ_BAAAFF010000004.1"/>
</dbReference>
<evidence type="ECO:0000256" key="2">
    <source>
        <dbReference type="ARBA" id="ARBA00009347"/>
    </source>
</evidence>
<dbReference type="GO" id="GO:0016627">
    <property type="term" value="F:oxidoreductase activity, acting on the CH-CH group of donors"/>
    <property type="evidence" value="ECO:0007669"/>
    <property type="project" value="InterPro"/>
</dbReference>
<dbReference type="InterPro" id="IPR046373">
    <property type="entry name" value="Acyl-CoA_Oxase/DH_mid-dom_sf"/>
</dbReference>
<dbReference type="Pfam" id="PF00441">
    <property type="entry name" value="Acyl-CoA_dh_1"/>
    <property type="match status" value="1"/>
</dbReference>
<evidence type="ECO:0000256" key="3">
    <source>
        <dbReference type="ARBA" id="ARBA00022630"/>
    </source>
</evidence>
<dbReference type="Gene3D" id="1.20.140.10">
    <property type="entry name" value="Butyryl-CoA Dehydrogenase, subunit A, domain 3"/>
    <property type="match status" value="1"/>
</dbReference>
<dbReference type="Pfam" id="PF02770">
    <property type="entry name" value="Acyl-CoA_dh_M"/>
    <property type="match status" value="1"/>
</dbReference>
<dbReference type="Gene3D" id="2.40.110.10">
    <property type="entry name" value="Butyryl-CoA Dehydrogenase, subunit A, domain 2"/>
    <property type="match status" value="1"/>
</dbReference>
<comment type="similarity">
    <text evidence="2 10">Belongs to the acyl-CoA dehydrogenase family.</text>
</comment>
<dbReference type="Pfam" id="PF02771">
    <property type="entry name" value="Acyl-CoA_dh_N"/>
    <property type="match status" value="1"/>
</dbReference>
<dbReference type="EC" id="1.3.99.41" evidence="8"/>
<dbReference type="InterPro" id="IPR025878">
    <property type="entry name" value="Acyl-CoA_dh-like_C_dom"/>
</dbReference>
<dbReference type="Proteomes" id="UP000566663">
    <property type="component" value="Unassembled WGS sequence"/>
</dbReference>
<protein>
    <recommendedName>
        <fullName evidence="9">3-methylmercaptopropionyl-CoA dehydrogenase</fullName>
        <ecNumber evidence="8">1.3.99.41</ecNumber>
    </recommendedName>
</protein>
<dbReference type="GO" id="GO:0050660">
    <property type="term" value="F:flavin adenine dinucleotide binding"/>
    <property type="evidence" value="ECO:0007669"/>
    <property type="project" value="InterPro"/>
</dbReference>
<dbReference type="InterPro" id="IPR006091">
    <property type="entry name" value="Acyl-CoA_Oxase/DH_mid-dom"/>
</dbReference>
<dbReference type="InterPro" id="IPR013786">
    <property type="entry name" value="AcylCoA_DH/ox_N"/>
</dbReference>
<evidence type="ECO:0000259" key="13">
    <source>
        <dbReference type="Pfam" id="PF02771"/>
    </source>
</evidence>
<dbReference type="InterPro" id="IPR037069">
    <property type="entry name" value="AcylCoA_DH/ox_N_sf"/>
</dbReference>
<feature type="domain" description="Acyl-CoA dehydrogenase/oxidase N-terminal" evidence="13">
    <location>
        <begin position="78"/>
        <end position="156"/>
    </location>
</feature>
<evidence type="ECO:0000256" key="6">
    <source>
        <dbReference type="ARBA" id="ARBA00051388"/>
    </source>
</evidence>
<dbReference type="Pfam" id="PF12806">
    <property type="entry name" value="Acyl-CoA_dh_C"/>
    <property type="match status" value="1"/>
</dbReference>